<protein>
    <recommendedName>
        <fullName evidence="4">Tetratricopeptide repeat protein</fullName>
    </recommendedName>
</protein>
<dbReference type="AlphaFoldDB" id="A0A2X0ILZ5"/>
<gene>
    <name evidence="2" type="ORF">DN069_15785</name>
</gene>
<dbReference type="InterPro" id="IPR011990">
    <property type="entry name" value="TPR-like_helical_dom_sf"/>
</dbReference>
<keyword evidence="1" id="KW-0472">Membrane</keyword>
<dbReference type="Proteomes" id="UP000248889">
    <property type="component" value="Unassembled WGS sequence"/>
</dbReference>
<dbReference type="RefSeq" id="WP_111501625.1">
    <property type="nucleotide sequence ID" value="NZ_QKYN01000061.1"/>
</dbReference>
<feature type="transmembrane region" description="Helical" evidence="1">
    <location>
        <begin position="21"/>
        <end position="42"/>
    </location>
</feature>
<keyword evidence="1" id="KW-1133">Transmembrane helix</keyword>
<evidence type="ECO:0000313" key="3">
    <source>
        <dbReference type="Proteomes" id="UP000248889"/>
    </source>
</evidence>
<dbReference type="Gene3D" id="1.25.40.10">
    <property type="entry name" value="Tetratricopeptide repeat domain"/>
    <property type="match status" value="1"/>
</dbReference>
<proteinExistence type="predicted"/>
<feature type="transmembrane region" description="Helical" evidence="1">
    <location>
        <begin position="126"/>
        <end position="145"/>
    </location>
</feature>
<accession>A0A2X0ILZ5</accession>
<name>A0A2X0ILZ5_9ACTN</name>
<comment type="caution">
    <text evidence="2">The sequence shown here is derived from an EMBL/GenBank/DDBJ whole genome shotgun (WGS) entry which is preliminary data.</text>
</comment>
<dbReference type="OrthoDB" id="3853926at2"/>
<dbReference type="SUPFAM" id="SSF48452">
    <property type="entry name" value="TPR-like"/>
    <property type="match status" value="1"/>
</dbReference>
<keyword evidence="1" id="KW-0812">Transmembrane</keyword>
<sequence>MTQSSQTPAPHAARRARRTRLIFVVLIWLLIGLESAAGPGPLSHSPGAAGLGAFVGMLAAIQLQQLVTLALGRSGGIAPTMFFLGSGRWLAARRLGALTLVLRTVPLIPLQAGQAIVAGPALRLRLLLGGLCRIGSVIALGVLLIMQGDFAVVFAGLGALFYAFLLLIGGPRKPGTLSWMIFSAPFADPLLLQGLARGRAEVRAERALLGARYAEAREALSADPLPVPLTPDRVVAARAWAAVEIGEGRYEDARRTLDAVRESGPSEQVPAGELLLARTMLFSLEDGTTAREEALPAAQAAIATAQQRMPRLFAATEVLATLALLNGRGQEALEMAREGLRRATDLQIRAHTLCTLAGAQAVTGDFPAARATLAEARALAPELARVATVERLVGELPLTRDRV</sequence>
<evidence type="ECO:0008006" key="4">
    <source>
        <dbReference type="Google" id="ProtNLM"/>
    </source>
</evidence>
<feature type="transmembrane region" description="Helical" evidence="1">
    <location>
        <begin position="151"/>
        <end position="170"/>
    </location>
</feature>
<feature type="transmembrane region" description="Helical" evidence="1">
    <location>
        <begin position="48"/>
        <end position="71"/>
    </location>
</feature>
<organism evidence="2 3">
    <name type="scientific">Streptacidiphilus pinicola</name>
    <dbReference type="NCBI Taxonomy" id="2219663"/>
    <lineage>
        <taxon>Bacteria</taxon>
        <taxon>Bacillati</taxon>
        <taxon>Actinomycetota</taxon>
        <taxon>Actinomycetes</taxon>
        <taxon>Kitasatosporales</taxon>
        <taxon>Streptomycetaceae</taxon>
        <taxon>Streptacidiphilus</taxon>
    </lineage>
</organism>
<evidence type="ECO:0000313" key="2">
    <source>
        <dbReference type="EMBL" id="RAG84633.1"/>
    </source>
</evidence>
<keyword evidence="3" id="KW-1185">Reference proteome</keyword>
<dbReference type="EMBL" id="QKYN01000061">
    <property type="protein sequence ID" value="RAG84633.1"/>
    <property type="molecule type" value="Genomic_DNA"/>
</dbReference>
<reference evidence="2 3" key="1">
    <citation type="submission" date="2018-06" db="EMBL/GenBank/DDBJ databases">
        <title>Streptacidiphilus pinicola sp. nov., isolated from pine grove soil.</title>
        <authorList>
            <person name="Roh S.G."/>
            <person name="Park S."/>
            <person name="Kim M.-K."/>
            <person name="Yun B.-R."/>
            <person name="Park J."/>
            <person name="Kim M.J."/>
            <person name="Kim Y.S."/>
            <person name="Kim S.B."/>
        </authorList>
    </citation>
    <scope>NUCLEOTIDE SEQUENCE [LARGE SCALE GENOMIC DNA]</scope>
    <source>
        <strain evidence="2 3">MMS16-CNU450</strain>
    </source>
</reference>
<evidence type="ECO:0000256" key="1">
    <source>
        <dbReference type="SAM" id="Phobius"/>
    </source>
</evidence>